<feature type="compositionally biased region" description="Low complexity" evidence="1">
    <location>
        <begin position="140"/>
        <end position="159"/>
    </location>
</feature>
<feature type="region of interest" description="Disordered" evidence="1">
    <location>
        <begin position="131"/>
        <end position="169"/>
    </location>
</feature>
<accession>E6PE49</accession>
<evidence type="ECO:0000256" key="1">
    <source>
        <dbReference type="SAM" id="MobiDB-lite"/>
    </source>
</evidence>
<proteinExistence type="predicted"/>
<reference evidence="2" key="1">
    <citation type="submission" date="2009-10" db="EMBL/GenBank/DDBJ databases">
        <title>Diversity of trophic interactions inside an arsenic-rich microbial ecosystem.</title>
        <authorList>
            <person name="Bertin P.N."/>
            <person name="Heinrich-Salmeron A."/>
            <person name="Pelletier E."/>
            <person name="Goulhen-Chollet F."/>
            <person name="Arsene-Ploetze F."/>
            <person name="Gallien S."/>
            <person name="Calteau A."/>
            <person name="Vallenet D."/>
            <person name="Casiot C."/>
            <person name="Chane-Woon-Ming B."/>
            <person name="Giloteaux L."/>
            <person name="Barakat M."/>
            <person name="Bonnefoy V."/>
            <person name="Bruneel O."/>
            <person name="Chandler M."/>
            <person name="Cleiss J."/>
            <person name="Duran R."/>
            <person name="Elbaz-Poulichet F."/>
            <person name="Fonknechten N."/>
            <person name="Lauga B."/>
            <person name="Mornico D."/>
            <person name="Ortet P."/>
            <person name="Schaeffer C."/>
            <person name="Siguier P."/>
            <person name="Alexander Thil Smith A."/>
            <person name="Van Dorsselaer A."/>
            <person name="Weissenbach J."/>
            <person name="Medigue C."/>
            <person name="Le Paslier D."/>
        </authorList>
    </citation>
    <scope>NUCLEOTIDE SEQUENCE</scope>
</reference>
<dbReference type="AlphaFoldDB" id="E6PE49"/>
<feature type="compositionally biased region" description="Basic and acidic residues" evidence="1">
    <location>
        <begin position="160"/>
        <end position="169"/>
    </location>
</feature>
<organism evidence="2">
    <name type="scientific">mine drainage metagenome</name>
    <dbReference type="NCBI Taxonomy" id="410659"/>
    <lineage>
        <taxon>unclassified sequences</taxon>
        <taxon>metagenomes</taxon>
        <taxon>ecological metagenomes</taxon>
    </lineage>
</organism>
<sequence>MPFLPPTRVLRDGAPIHSYHPVVLRSGHLYAPAWPVVAEFVDRIIRVGDRLYIYRGGRCVVVRVPRSAHRTLAQLYLPLAATLRPLGDEVRYAAAVRTVDIRTPIAALTPRLPEQPNPLPRVVFAPRVAPTPRPHWSGIPLPRRTPLPALAPSAPPNARAPRDRPSPPP</sequence>
<comment type="caution">
    <text evidence="2">The sequence shown here is derived from an EMBL/GenBank/DDBJ whole genome shotgun (WGS) entry which is preliminary data.</text>
</comment>
<gene>
    <name evidence="2" type="ORF">CARN1_1837</name>
</gene>
<evidence type="ECO:0000313" key="2">
    <source>
        <dbReference type="EMBL" id="CBH74734.1"/>
    </source>
</evidence>
<name>E6PE49_9ZZZZ</name>
<dbReference type="EMBL" id="CABL01000002">
    <property type="protein sequence ID" value="CBH74734.1"/>
    <property type="molecule type" value="Genomic_DNA"/>
</dbReference>
<protein>
    <submittedName>
        <fullName evidence="2">Uncharacterized protein</fullName>
    </submittedName>
</protein>